<protein>
    <submittedName>
        <fullName evidence="2">Uncharacterized protein</fullName>
    </submittedName>
</protein>
<sequence length="67" mass="7005">MTLSPRSSNQSVQNLPAAAPRPVPLVNGRPSAPAKSASAPVAAPNNEEEQRNFMATCCGYEAFGSIF</sequence>
<evidence type="ECO:0000256" key="1">
    <source>
        <dbReference type="SAM" id="MobiDB-lite"/>
    </source>
</evidence>
<proteinExistence type="predicted"/>
<dbReference type="RefSeq" id="WP_151077047.1">
    <property type="nucleotide sequence ID" value="NZ_CP047647.1"/>
</dbReference>
<reference evidence="2 3" key="1">
    <citation type="submission" date="2019-09" db="EMBL/GenBank/DDBJ databases">
        <title>Genome sequence of Hymenobacter sp. M3.</title>
        <authorList>
            <person name="Srinivasan S."/>
        </authorList>
    </citation>
    <scope>NUCLEOTIDE SEQUENCE [LARGE SCALE GENOMIC DNA]</scope>
    <source>
        <strain evidence="2 3">M3</strain>
    </source>
</reference>
<keyword evidence="3" id="KW-1185">Reference proteome</keyword>
<name>A0A7L4ZUI0_9BACT</name>
<evidence type="ECO:0000313" key="3">
    <source>
        <dbReference type="Proteomes" id="UP000326380"/>
    </source>
</evidence>
<feature type="compositionally biased region" description="Polar residues" evidence="1">
    <location>
        <begin position="1"/>
        <end position="14"/>
    </location>
</feature>
<organism evidence="2 3">
    <name type="scientific">Hymenobacter busanensis</name>
    <dbReference type="NCBI Taxonomy" id="2607656"/>
    <lineage>
        <taxon>Bacteria</taxon>
        <taxon>Pseudomonadati</taxon>
        <taxon>Bacteroidota</taxon>
        <taxon>Cytophagia</taxon>
        <taxon>Cytophagales</taxon>
        <taxon>Hymenobacteraceae</taxon>
        <taxon>Hymenobacter</taxon>
    </lineage>
</organism>
<accession>A0A7L4ZUI0</accession>
<evidence type="ECO:0000313" key="2">
    <source>
        <dbReference type="EMBL" id="KAA9339399.1"/>
    </source>
</evidence>
<dbReference type="Proteomes" id="UP000326380">
    <property type="component" value="Unassembled WGS sequence"/>
</dbReference>
<gene>
    <name evidence="2" type="ORF">F0P96_01915</name>
</gene>
<dbReference type="AlphaFoldDB" id="A0A7L4ZUI0"/>
<comment type="caution">
    <text evidence="2">The sequence shown here is derived from an EMBL/GenBank/DDBJ whole genome shotgun (WGS) entry which is preliminary data.</text>
</comment>
<feature type="compositionally biased region" description="Low complexity" evidence="1">
    <location>
        <begin position="15"/>
        <end position="44"/>
    </location>
</feature>
<feature type="region of interest" description="Disordered" evidence="1">
    <location>
        <begin position="1"/>
        <end position="48"/>
    </location>
</feature>
<dbReference type="EMBL" id="VTWU01000001">
    <property type="protein sequence ID" value="KAA9339399.1"/>
    <property type="molecule type" value="Genomic_DNA"/>
</dbReference>